<dbReference type="PROSITE" id="PS51186">
    <property type="entry name" value="GNAT"/>
    <property type="match status" value="1"/>
</dbReference>
<protein>
    <submittedName>
        <fullName evidence="4">GNAT family N-acetyltransferase</fullName>
        <ecNumber evidence="4">2.3.1.-</ecNumber>
    </submittedName>
</protein>
<dbReference type="InterPro" id="IPR000182">
    <property type="entry name" value="GNAT_dom"/>
</dbReference>
<sequence length="173" mass="19743">MTSDRPWHITPLRAEHCLGLAECHIGCWREAYRGLVPDHVLDAFDVDRRAEQWERIRAATRAPDAVLVALVDAVVVGFTGIRAIDEPTAVAERELNAMYVRAAWYGTGLAHDLIREVLDARRNTSLWVFEENPRAQAFYRKYGFELDGGRRAERFSPSIEVRMLRPTDPTPAR</sequence>
<proteinExistence type="predicted"/>
<dbReference type="InterPro" id="IPR016181">
    <property type="entry name" value="Acyl_CoA_acyltransferase"/>
</dbReference>
<gene>
    <name evidence="4" type="ORF">ACFYXQ_26660</name>
</gene>
<keyword evidence="1 4" id="KW-0808">Transferase</keyword>
<dbReference type="Proteomes" id="UP001601992">
    <property type="component" value="Unassembled WGS sequence"/>
</dbReference>
<comment type="caution">
    <text evidence="4">The sequence shown here is derived from an EMBL/GenBank/DDBJ whole genome shotgun (WGS) entry which is preliminary data.</text>
</comment>
<name>A0ABW6S4X8_9NOCA</name>
<dbReference type="PANTHER" id="PTHR43877">
    <property type="entry name" value="AMINOALKYLPHOSPHONATE N-ACETYLTRANSFERASE-RELATED-RELATED"/>
    <property type="match status" value="1"/>
</dbReference>
<evidence type="ECO:0000259" key="3">
    <source>
        <dbReference type="PROSITE" id="PS51186"/>
    </source>
</evidence>
<evidence type="ECO:0000256" key="2">
    <source>
        <dbReference type="ARBA" id="ARBA00023315"/>
    </source>
</evidence>
<reference evidence="4 5" key="1">
    <citation type="submission" date="2024-10" db="EMBL/GenBank/DDBJ databases">
        <title>The Natural Products Discovery Center: Release of the First 8490 Sequenced Strains for Exploring Actinobacteria Biosynthetic Diversity.</title>
        <authorList>
            <person name="Kalkreuter E."/>
            <person name="Kautsar S.A."/>
            <person name="Yang D."/>
            <person name="Bader C.D."/>
            <person name="Teijaro C.N."/>
            <person name="Fluegel L."/>
            <person name="Davis C.M."/>
            <person name="Simpson J.R."/>
            <person name="Lauterbach L."/>
            <person name="Steele A.D."/>
            <person name="Gui C."/>
            <person name="Meng S."/>
            <person name="Li G."/>
            <person name="Viehrig K."/>
            <person name="Ye F."/>
            <person name="Su P."/>
            <person name="Kiefer A.F."/>
            <person name="Nichols A."/>
            <person name="Cepeda A.J."/>
            <person name="Yan W."/>
            <person name="Fan B."/>
            <person name="Jiang Y."/>
            <person name="Adhikari A."/>
            <person name="Zheng C.-J."/>
            <person name="Schuster L."/>
            <person name="Cowan T.M."/>
            <person name="Smanski M.J."/>
            <person name="Chevrette M.G."/>
            <person name="De Carvalho L.P.S."/>
            <person name="Shen B."/>
        </authorList>
    </citation>
    <scope>NUCLEOTIDE SEQUENCE [LARGE SCALE GENOMIC DNA]</scope>
    <source>
        <strain evidence="4 5">NPDC002593</strain>
    </source>
</reference>
<dbReference type="SUPFAM" id="SSF55729">
    <property type="entry name" value="Acyl-CoA N-acyltransferases (Nat)"/>
    <property type="match status" value="1"/>
</dbReference>
<feature type="domain" description="N-acetyltransferase" evidence="3">
    <location>
        <begin position="30"/>
        <end position="168"/>
    </location>
</feature>
<evidence type="ECO:0000313" key="4">
    <source>
        <dbReference type="EMBL" id="MFF3571367.1"/>
    </source>
</evidence>
<evidence type="ECO:0000313" key="5">
    <source>
        <dbReference type="Proteomes" id="UP001601992"/>
    </source>
</evidence>
<organism evidence="4 5">
    <name type="scientific">Nocardia jiangxiensis</name>
    <dbReference type="NCBI Taxonomy" id="282685"/>
    <lineage>
        <taxon>Bacteria</taxon>
        <taxon>Bacillati</taxon>
        <taxon>Actinomycetota</taxon>
        <taxon>Actinomycetes</taxon>
        <taxon>Mycobacteriales</taxon>
        <taxon>Nocardiaceae</taxon>
        <taxon>Nocardia</taxon>
    </lineage>
</organism>
<dbReference type="EC" id="2.3.1.-" evidence="4"/>
<dbReference type="Pfam" id="PF00583">
    <property type="entry name" value="Acetyltransf_1"/>
    <property type="match status" value="1"/>
</dbReference>
<keyword evidence="5" id="KW-1185">Reference proteome</keyword>
<evidence type="ECO:0000256" key="1">
    <source>
        <dbReference type="ARBA" id="ARBA00022679"/>
    </source>
</evidence>
<accession>A0ABW6S4X8</accession>
<dbReference type="GO" id="GO:0016746">
    <property type="term" value="F:acyltransferase activity"/>
    <property type="evidence" value="ECO:0007669"/>
    <property type="project" value="UniProtKB-KW"/>
</dbReference>
<keyword evidence="2 4" id="KW-0012">Acyltransferase</keyword>
<dbReference type="Gene3D" id="3.40.630.30">
    <property type="match status" value="1"/>
</dbReference>
<dbReference type="InterPro" id="IPR050832">
    <property type="entry name" value="Bact_Acetyltransf"/>
</dbReference>
<dbReference type="EMBL" id="JBIAQY010000010">
    <property type="protein sequence ID" value="MFF3571367.1"/>
    <property type="molecule type" value="Genomic_DNA"/>
</dbReference>
<dbReference type="RefSeq" id="WP_387405354.1">
    <property type="nucleotide sequence ID" value="NZ_JBIAQY010000010.1"/>
</dbReference>